<evidence type="ECO:0000259" key="10">
    <source>
        <dbReference type="Pfam" id="PF00361"/>
    </source>
</evidence>
<dbReference type="PRINTS" id="PR01437">
    <property type="entry name" value="NUOXDRDTASE4"/>
</dbReference>
<name>A0A396H081_MEDTR</name>
<evidence type="ECO:0000313" key="11">
    <source>
        <dbReference type="EMBL" id="RHN46776.1"/>
    </source>
</evidence>
<evidence type="ECO:0000256" key="6">
    <source>
        <dbReference type="ARBA" id="ARBA00023212"/>
    </source>
</evidence>
<dbReference type="GO" id="GO:0009536">
    <property type="term" value="C:plastid"/>
    <property type="evidence" value="ECO:0007669"/>
    <property type="project" value="UniProtKB-ARBA"/>
</dbReference>
<dbReference type="InterPro" id="IPR001750">
    <property type="entry name" value="ND/Mrp_TM"/>
</dbReference>
<comment type="similarity">
    <text evidence="2">Belongs to the MAP65/ASE1 family.</text>
</comment>
<keyword evidence="7" id="KW-0175">Coiled coil</keyword>
<organism evidence="11">
    <name type="scientific">Medicago truncatula</name>
    <name type="common">Barrel medic</name>
    <name type="synonym">Medicago tribuloides</name>
    <dbReference type="NCBI Taxonomy" id="3880"/>
    <lineage>
        <taxon>Eukaryota</taxon>
        <taxon>Viridiplantae</taxon>
        <taxon>Streptophyta</taxon>
        <taxon>Embryophyta</taxon>
        <taxon>Tracheophyta</taxon>
        <taxon>Spermatophyta</taxon>
        <taxon>Magnoliopsida</taxon>
        <taxon>eudicotyledons</taxon>
        <taxon>Gunneridae</taxon>
        <taxon>Pentapetalae</taxon>
        <taxon>rosids</taxon>
        <taxon>fabids</taxon>
        <taxon>Fabales</taxon>
        <taxon>Fabaceae</taxon>
        <taxon>Papilionoideae</taxon>
        <taxon>50 kb inversion clade</taxon>
        <taxon>NPAAA clade</taxon>
        <taxon>Hologalegina</taxon>
        <taxon>IRL clade</taxon>
        <taxon>Trifolieae</taxon>
        <taxon>Medicago</taxon>
    </lineage>
</organism>
<keyword evidence="9" id="KW-0472">Membrane</keyword>
<keyword evidence="9" id="KW-0812">Transmembrane</keyword>
<dbReference type="PANTHER" id="PTHR19321">
    <property type="entry name" value="PROTEIN REGULATOR OF CYTOKINESIS 1 PRC1-RELATED"/>
    <property type="match status" value="1"/>
</dbReference>
<feature type="transmembrane region" description="Helical" evidence="9">
    <location>
        <begin position="227"/>
        <end position="245"/>
    </location>
</feature>
<feature type="transmembrane region" description="Helical" evidence="9">
    <location>
        <begin position="87"/>
        <end position="107"/>
    </location>
</feature>
<feature type="transmembrane region" description="Helical" evidence="9">
    <location>
        <begin position="257"/>
        <end position="275"/>
    </location>
</feature>
<keyword evidence="5" id="KW-0520">NAD</keyword>
<keyword evidence="6" id="KW-0206">Cytoskeleton</keyword>
<keyword evidence="9" id="KW-1133">Transmembrane helix</keyword>
<reference evidence="11" key="1">
    <citation type="journal article" date="2018" name="Nat. Plants">
        <title>Whole-genome landscape of Medicago truncatula symbiotic genes.</title>
        <authorList>
            <person name="Pecrix Y."/>
            <person name="Gamas P."/>
            <person name="Carrere S."/>
        </authorList>
    </citation>
    <scope>NUCLEOTIDE SEQUENCE</scope>
    <source>
        <tissue evidence="11">Leaves</tissue>
    </source>
</reference>
<dbReference type="Gene3D" id="1.20.58.1520">
    <property type="match status" value="1"/>
</dbReference>
<evidence type="ECO:0000256" key="7">
    <source>
        <dbReference type="SAM" id="Coils"/>
    </source>
</evidence>
<dbReference type="GO" id="GO:0008017">
    <property type="term" value="F:microtubule binding"/>
    <property type="evidence" value="ECO:0007669"/>
    <property type="project" value="InterPro"/>
</dbReference>
<feature type="transmembrane region" description="Helical" evidence="9">
    <location>
        <begin position="190"/>
        <end position="215"/>
    </location>
</feature>
<dbReference type="GO" id="GO:0005874">
    <property type="term" value="C:microtubule"/>
    <property type="evidence" value="ECO:0007669"/>
    <property type="project" value="UniProtKB-KW"/>
</dbReference>
<dbReference type="PANTHER" id="PTHR19321:SF49">
    <property type="entry name" value="MICROTUBULE ASSOCIATED PROTEIN, MAP65_ASE1 FAMILY PROTEIN"/>
    <property type="match status" value="1"/>
</dbReference>
<evidence type="ECO:0000256" key="2">
    <source>
        <dbReference type="ARBA" id="ARBA00006187"/>
    </source>
</evidence>
<evidence type="ECO:0000256" key="3">
    <source>
        <dbReference type="ARBA" id="ARBA00022701"/>
    </source>
</evidence>
<sequence length="1037" mass="117572">MRLYLSENYKWINFFYFYWRLGIDVLSIGPILLTGFITTLATLAAQPVTREYQLMLAMYSGQIRPFSFSSRDILLFFIMWELELIPVYLLLAIAGGSVFLLMGILGIGLYGSNEPTLNFETLTNQSYPVALEIILYTAFLIAFAIKSPILPLHTWLPDTHGEAHYSICMLLARILLKMGAYGLVQINMELFSHAHSIFCPWLMILGSIQIIYAASTSFGQCNLKTRIAYSSVSHMGFIILGIGSISDTGLNEAILQIISHGFIGAALFFLAGTSYDRLRLLYLDEMGISYTHTLPIESMFGVNVTDTCDCFKLYKYFFKLLLVSTYQYYCQYCVWSLCLCFIGKLFECYHHFSMFGKRSSQLSHQETMCESLLKELQVIWDELGESDSHKDAMLLEIEQMCLDLYKKKVDEAKLHKAQLQHQIADYEEEIAGICAAIGEQSPLFEPKSCGSLKKEREAVISQLEEMRKLKMERKKQFVEILHQLQKISSELHGSAGVNANLDEKNLSFEKLEELKMQLLQFQNEKASRLKHVSELLDSLSSLCLVLGLDVKDKICEICPTMTSTATKDVSDLTLKSLSSEVLSLREVKMQRMQKLQSCATSLLELWNLMDTPLEEQQKFHNMTSKIAALEYEITEPNILSIDNIVYVEREVKRLEQFKSTKMKELVQRKKMELEEICRKTHLTLQTVFPSGHPIESIDSESANHEHMLEQIEDQISKTKEEAFSRKEILEKVEKWLAAIQEESWLEEYNRDDNRYNAGRGTHLALKRAEKARVLLNKIPGMVEALTLKVAAWEEERAVEFSYDGTRLLSMVEDYNTLRQEKENERQKQKDEKRLKGQLLAEHETLFGSKPSPSKSGIKAPRCSTGVPNTRKFSVGGAMLQDRRQSTLIQQSNKKGKGTSKVYDHSAKKTPQSAKRIGIQSPLTRKPLSPVSSTVLSKASIKNSQGPKKILNVATKPILQKSEMLIGTPPSKPFIAGDEENMNPNNMGPSVPSTPLTVPMLTVATPDTSKAAAKIAQSFEYSFEELRAGFVEPKTHAQ</sequence>
<evidence type="ECO:0000256" key="8">
    <source>
        <dbReference type="SAM" id="MobiDB-lite"/>
    </source>
</evidence>
<dbReference type="AlphaFoldDB" id="A0A396H081"/>
<gene>
    <name evidence="11" type="ORF">MtrunA17_Chr7g0245851</name>
</gene>
<dbReference type="Proteomes" id="UP000265566">
    <property type="component" value="Chromosome 7"/>
</dbReference>
<dbReference type="EMBL" id="PSQE01000007">
    <property type="protein sequence ID" value="RHN46776.1"/>
    <property type="molecule type" value="Genomic_DNA"/>
</dbReference>
<dbReference type="InterPro" id="IPR007145">
    <property type="entry name" value="MAP65_Ase1_PRC1"/>
</dbReference>
<protein>
    <submittedName>
        <fullName evidence="11">Putative microtubule-associated protein, MAP65/Ase1/PRC1</fullName>
    </submittedName>
</protein>
<keyword evidence="4" id="KW-1278">Translocase</keyword>
<feature type="coiled-coil region" evidence="7">
    <location>
        <begin position="807"/>
        <end position="837"/>
    </location>
</feature>
<evidence type="ECO:0000256" key="1">
    <source>
        <dbReference type="ARBA" id="ARBA00004245"/>
    </source>
</evidence>
<feature type="transmembrane region" description="Helical" evidence="9">
    <location>
        <begin position="21"/>
        <end position="43"/>
    </location>
</feature>
<dbReference type="Pfam" id="PF03999">
    <property type="entry name" value="MAP65_ASE1"/>
    <property type="match status" value="1"/>
</dbReference>
<keyword evidence="6" id="KW-0963">Cytoplasm</keyword>
<keyword evidence="3" id="KW-0493">Microtubule</keyword>
<feature type="transmembrane region" description="Helical" evidence="9">
    <location>
        <begin position="127"/>
        <end position="145"/>
    </location>
</feature>
<feature type="coiled-coil region" evidence="7">
    <location>
        <begin position="402"/>
        <end position="472"/>
    </location>
</feature>
<feature type="domain" description="NADH:quinone oxidoreductase/Mrp antiporter transmembrane" evidence="10">
    <location>
        <begin position="88"/>
        <end position="291"/>
    </location>
</feature>
<feature type="transmembrane region" description="Helical" evidence="9">
    <location>
        <begin position="165"/>
        <end position="184"/>
    </location>
</feature>
<proteinExistence type="inferred from homology"/>
<evidence type="ECO:0000256" key="5">
    <source>
        <dbReference type="ARBA" id="ARBA00023027"/>
    </source>
</evidence>
<feature type="coiled-coil region" evidence="7">
    <location>
        <begin position="694"/>
        <end position="721"/>
    </location>
</feature>
<dbReference type="InterPro" id="IPR003918">
    <property type="entry name" value="NADH_UbQ_OxRdtase"/>
</dbReference>
<dbReference type="GO" id="GO:0000226">
    <property type="term" value="P:microtubule cytoskeleton organization"/>
    <property type="evidence" value="ECO:0007669"/>
    <property type="project" value="InterPro"/>
</dbReference>
<dbReference type="Pfam" id="PF00361">
    <property type="entry name" value="Proton_antipo_M"/>
    <property type="match status" value="1"/>
</dbReference>
<accession>A0A396H081</accession>
<feature type="compositionally biased region" description="Low complexity" evidence="8">
    <location>
        <begin position="847"/>
        <end position="856"/>
    </location>
</feature>
<dbReference type="GO" id="GO:0042773">
    <property type="term" value="P:ATP synthesis coupled electron transport"/>
    <property type="evidence" value="ECO:0007669"/>
    <property type="project" value="InterPro"/>
</dbReference>
<evidence type="ECO:0000256" key="4">
    <source>
        <dbReference type="ARBA" id="ARBA00022967"/>
    </source>
</evidence>
<dbReference type="GO" id="GO:0008137">
    <property type="term" value="F:NADH dehydrogenase (ubiquinone) activity"/>
    <property type="evidence" value="ECO:0007669"/>
    <property type="project" value="InterPro"/>
</dbReference>
<feature type="region of interest" description="Disordered" evidence="8">
    <location>
        <begin position="844"/>
        <end position="915"/>
    </location>
</feature>
<evidence type="ECO:0000256" key="9">
    <source>
        <dbReference type="SAM" id="Phobius"/>
    </source>
</evidence>
<dbReference type="Gramene" id="rna41303">
    <property type="protein sequence ID" value="RHN46776.1"/>
    <property type="gene ID" value="gene41303"/>
</dbReference>
<comment type="subcellular location">
    <subcellularLocation>
        <location evidence="1">Cytoplasm</location>
        <location evidence="1">Cytoskeleton</location>
    </subcellularLocation>
</comment>
<comment type="caution">
    <text evidence="11">The sequence shown here is derived from an EMBL/GenBank/DDBJ whole genome shotgun (WGS) entry which is preliminary data.</text>
</comment>